<keyword evidence="2" id="KW-1185">Reference proteome</keyword>
<organism evidence="1 2">
    <name type="scientific">Hyalomma asiaticum</name>
    <name type="common">Tick</name>
    <dbReference type="NCBI Taxonomy" id="266040"/>
    <lineage>
        <taxon>Eukaryota</taxon>
        <taxon>Metazoa</taxon>
        <taxon>Ecdysozoa</taxon>
        <taxon>Arthropoda</taxon>
        <taxon>Chelicerata</taxon>
        <taxon>Arachnida</taxon>
        <taxon>Acari</taxon>
        <taxon>Parasitiformes</taxon>
        <taxon>Ixodida</taxon>
        <taxon>Ixodoidea</taxon>
        <taxon>Ixodidae</taxon>
        <taxon>Hyalomminae</taxon>
        <taxon>Hyalomma</taxon>
    </lineage>
</organism>
<dbReference type="Proteomes" id="UP000821845">
    <property type="component" value="Chromosome 11"/>
</dbReference>
<evidence type="ECO:0000313" key="2">
    <source>
        <dbReference type="Proteomes" id="UP000821845"/>
    </source>
</evidence>
<gene>
    <name evidence="1" type="ORF">HPB50_000522</name>
</gene>
<accession>A0ACB7SZW4</accession>
<reference evidence="1" key="1">
    <citation type="submission" date="2020-05" db="EMBL/GenBank/DDBJ databases">
        <title>Large-scale comparative analyses of tick genomes elucidate their genetic diversity and vector capacities.</title>
        <authorList>
            <person name="Jia N."/>
            <person name="Wang J."/>
            <person name="Shi W."/>
            <person name="Du L."/>
            <person name="Sun Y."/>
            <person name="Zhan W."/>
            <person name="Jiang J."/>
            <person name="Wang Q."/>
            <person name="Zhang B."/>
            <person name="Ji P."/>
            <person name="Sakyi L.B."/>
            <person name="Cui X."/>
            <person name="Yuan T."/>
            <person name="Jiang B."/>
            <person name="Yang W."/>
            <person name="Lam T.T.-Y."/>
            <person name="Chang Q."/>
            <person name="Ding S."/>
            <person name="Wang X."/>
            <person name="Zhu J."/>
            <person name="Ruan X."/>
            <person name="Zhao L."/>
            <person name="Wei J."/>
            <person name="Que T."/>
            <person name="Du C."/>
            <person name="Cheng J."/>
            <person name="Dai P."/>
            <person name="Han X."/>
            <person name="Huang E."/>
            <person name="Gao Y."/>
            <person name="Liu J."/>
            <person name="Shao H."/>
            <person name="Ye R."/>
            <person name="Li L."/>
            <person name="Wei W."/>
            <person name="Wang X."/>
            <person name="Wang C."/>
            <person name="Yang T."/>
            <person name="Huo Q."/>
            <person name="Li W."/>
            <person name="Guo W."/>
            <person name="Chen H."/>
            <person name="Zhou L."/>
            <person name="Ni X."/>
            <person name="Tian J."/>
            <person name="Zhou Y."/>
            <person name="Sheng Y."/>
            <person name="Liu T."/>
            <person name="Pan Y."/>
            <person name="Xia L."/>
            <person name="Li J."/>
            <person name="Zhao F."/>
            <person name="Cao W."/>
        </authorList>
    </citation>
    <scope>NUCLEOTIDE SEQUENCE</scope>
    <source>
        <strain evidence="1">Hyas-2018</strain>
    </source>
</reference>
<sequence>MYGHGAVLAVYGYPEAVARIASALCSSCKRRKQTPSFEMARDGWTLRTELNPVPYPGQRPAATLNPICPAAPTARKVMDGGGFFRRSPSLLPTRALLCEESSAEGSCGCSMSSPHQGSIPGGHFRAVPLWNAEGPNPTTVVASAFVVSCATFGLAAVLLNSWEHGWRSTDPLCTTEDCREHAQRLSRGLDRKASPCGDLQRFTCGSWSYDAHVPLVKNVAQAAERSWFGRIADPAFLEPRRKPALAAKTIDEYESNHTEGSSQGRFFCVLTQFLDDNAFVWHRLSENASTVRTVSAIERLVVFAVRWRLPTWLDVHLTPAT</sequence>
<comment type="caution">
    <text evidence="1">The sequence shown here is derived from an EMBL/GenBank/DDBJ whole genome shotgun (WGS) entry which is preliminary data.</text>
</comment>
<evidence type="ECO:0000313" key="1">
    <source>
        <dbReference type="EMBL" id="KAH6940501.1"/>
    </source>
</evidence>
<name>A0ACB7SZW4_HYAAI</name>
<dbReference type="EMBL" id="CM023491">
    <property type="protein sequence ID" value="KAH6940501.1"/>
    <property type="molecule type" value="Genomic_DNA"/>
</dbReference>
<proteinExistence type="predicted"/>
<protein>
    <submittedName>
        <fullName evidence="1">Uncharacterized protein</fullName>
    </submittedName>
</protein>